<dbReference type="CDD" id="cd04164">
    <property type="entry name" value="trmE"/>
    <property type="match status" value="1"/>
</dbReference>
<keyword evidence="8 9" id="KW-0342">GTP-binding</keyword>
<evidence type="ECO:0000256" key="1">
    <source>
        <dbReference type="ARBA" id="ARBA00011043"/>
    </source>
</evidence>
<comment type="subunit">
    <text evidence="9">Homodimer. Heterotetramer of two MnmE and two MnmG subunits.</text>
</comment>
<proteinExistence type="inferred from homology"/>
<dbReference type="EMBL" id="FXTB01000001">
    <property type="protein sequence ID" value="SMO39483.1"/>
    <property type="molecule type" value="Genomic_DNA"/>
</dbReference>
<sequence length="471" mass="51489">MINLKDTIVAISTAQGAGAIAVIRLTGPDSITICDKVFQSIRHGKKLIDQAAHTVHFGSLMDGDKELDEVLVSIFKAPHSFTGEDTVEVSCHGAPFIQQKVLELFIQNGAQLAAPGEFTQRAFLNGKMDLSQAEAVADLIASKSEAARRVALQQMKGGFSNELVHLRERLLNFISLVELELDFSEEDVEFADRAQLIALVDEVEQLLTKLINSFSLGNAIKNGIPVAIVGHTNAGKSTLLNTILQEDRAIVSDIHGTTRDAIEDTLNIKGITFRFIDTAGIRKTTDAIENIGINRTYSKMGSASIVILMLDINDPDPKIHEAITEVKGKMNPDQKLVVAINKIDLIDSGETNARFTPEKFPELSDNDAIVPLSAKKQTGVDNLLNELIDTVNLQAVDNDEVIVTNARHYEALQRSHESIRRVLEGLHSGLSGDFVAQDIREVLYFLGQITGGEIQTDEVLGNIFKNFCIGK</sequence>
<evidence type="ECO:0000313" key="13">
    <source>
        <dbReference type="Proteomes" id="UP000319040"/>
    </source>
</evidence>
<feature type="binding site" evidence="9">
    <location>
        <begin position="233"/>
        <end position="238"/>
    </location>
    <ligand>
        <name>GTP</name>
        <dbReference type="ChEBI" id="CHEBI:37565"/>
    </ligand>
</feature>
<dbReference type="GO" id="GO:0005525">
    <property type="term" value="F:GTP binding"/>
    <property type="evidence" value="ECO:0007669"/>
    <property type="project" value="UniProtKB-UniRule"/>
</dbReference>
<dbReference type="InterPro" id="IPR027266">
    <property type="entry name" value="TrmE/GcvT-like"/>
</dbReference>
<feature type="binding site" evidence="9">
    <location>
        <position position="252"/>
    </location>
    <ligand>
        <name>K(+)</name>
        <dbReference type="ChEBI" id="CHEBI:29103"/>
    </ligand>
</feature>
<feature type="binding site" evidence="9">
    <location>
        <position position="257"/>
    </location>
    <ligand>
        <name>K(+)</name>
        <dbReference type="ChEBI" id="CHEBI:29103"/>
    </ligand>
</feature>
<comment type="similarity">
    <text evidence="1 9 10">Belongs to the TRAFAC class TrmE-Era-EngA-EngB-Septin-like GTPase superfamily. TrmE GTPase family.</text>
</comment>
<feature type="binding site" evidence="9">
    <location>
        <position position="471"/>
    </location>
    <ligand>
        <name>(6S)-5-formyl-5,6,7,8-tetrahydrofolate</name>
        <dbReference type="ChEBI" id="CHEBI:57457"/>
    </ligand>
</feature>
<keyword evidence="3 9" id="KW-0479">Metal-binding</keyword>
<dbReference type="AlphaFoldDB" id="A0A521AX99"/>
<evidence type="ECO:0000256" key="9">
    <source>
        <dbReference type="HAMAP-Rule" id="MF_00379"/>
    </source>
</evidence>
<comment type="subcellular location">
    <subcellularLocation>
        <location evidence="9">Cytoplasm</location>
    </subcellularLocation>
</comment>
<dbReference type="InterPro" id="IPR027417">
    <property type="entry name" value="P-loop_NTPase"/>
</dbReference>
<feature type="binding site" evidence="9">
    <location>
        <position position="88"/>
    </location>
    <ligand>
        <name>(6S)-5-formyl-5,6,7,8-tetrahydrofolate</name>
        <dbReference type="ChEBI" id="CHEBI:57457"/>
    </ligand>
</feature>
<dbReference type="Gene3D" id="3.30.1360.120">
    <property type="entry name" value="Probable tRNA modification gtpase trme, domain 1"/>
    <property type="match status" value="1"/>
</dbReference>
<dbReference type="Gene3D" id="1.20.120.430">
    <property type="entry name" value="tRNA modification GTPase MnmE domain 2"/>
    <property type="match status" value="1"/>
</dbReference>
<feature type="binding site" evidence="9">
    <location>
        <begin position="252"/>
        <end position="258"/>
    </location>
    <ligand>
        <name>GTP</name>
        <dbReference type="ChEBI" id="CHEBI:37565"/>
    </ligand>
</feature>
<evidence type="ECO:0000256" key="8">
    <source>
        <dbReference type="ARBA" id="ARBA00023134"/>
    </source>
</evidence>
<dbReference type="GO" id="GO:0005829">
    <property type="term" value="C:cytosol"/>
    <property type="evidence" value="ECO:0007669"/>
    <property type="project" value="TreeGrafter"/>
</dbReference>
<dbReference type="Gene3D" id="3.40.50.300">
    <property type="entry name" value="P-loop containing nucleotide triphosphate hydrolases"/>
    <property type="match status" value="1"/>
</dbReference>
<dbReference type="Proteomes" id="UP000319040">
    <property type="component" value="Unassembled WGS sequence"/>
</dbReference>
<dbReference type="GO" id="GO:0002098">
    <property type="term" value="P:tRNA wobble uridine modification"/>
    <property type="evidence" value="ECO:0007669"/>
    <property type="project" value="TreeGrafter"/>
</dbReference>
<dbReference type="NCBIfam" id="TIGR00231">
    <property type="entry name" value="small_GTP"/>
    <property type="match status" value="1"/>
</dbReference>
<dbReference type="InterPro" id="IPR004520">
    <property type="entry name" value="GTPase_MnmE"/>
</dbReference>
<dbReference type="GO" id="GO:0003924">
    <property type="term" value="F:GTPase activity"/>
    <property type="evidence" value="ECO:0007669"/>
    <property type="project" value="UniProtKB-UniRule"/>
</dbReference>
<feature type="binding site" evidence="9">
    <location>
        <position position="237"/>
    </location>
    <ligand>
        <name>Mg(2+)</name>
        <dbReference type="ChEBI" id="CHEBI:18420"/>
    </ligand>
</feature>
<dbReference type="InterPro" id="IPR027368">
    <property type="entry name" value="MnmE_dom2"/>
</dbReference>
<evidence type="ECO:0000256" key="2">
    <source>
        <dbReference type="ARBA" id="ARBA00022694"/>
    </source>
</evidence>
<dbReference type="FunFam" id="3.30.1360.120:FF:000003">
    <property type="entry name" value="tRNA modification GTPase MnmE"/>
    <property type="match status" value="1"/>
</dbReference>
<dbReference type="InterPro" id="IPR018948">
    <property type="entry name" value="GTP-bd_TrmE_N"/>
</dbReference>
<keyword evidence="13" id="KW-1185">Reference proteome</keyword>
<evidence type="ECO:0000256" key="5">
    <source>
        <dbReference type="ARBA" id="ARBA00022801"/>
    </source>
</evidence>
<dbReference type="InterPro" id="IPR025867">
    <property type="entry name" value="MnmE_helical"/>
</dbReference>
<comment type="function">
    <text evidence="9">Exhibits a very high intrinsic GTPase hydrolysis rate. Involved in the addition of a carboxymethylaminomethyl (cmnm) group at the wobble position (U34) of certain tRNAs, forming tRNA-cmnm(5)s(2)U34.</text>
</comment>
<dbReference type="Pfam" id="PF12631">
    <property type="entry name" value="MnmE_helical"/>
    <property type="match status" value="1"/>
</dbReference>
<keyword evidence="7 9" id="KW-0630">Potassium</keyword>
<feature type="binding site" evidence="9">
    <location>
        <position position="233"/>
    </location>
    <ligand>
        <name>K(+)</name>
        <dbReference type="ChEBI" id="CHEBI:29103"/>
    </ligand>
</feature>
<dbReference type="CDD" id="cd14858">
    <property type="entry name" value="TrmE_N"/>
    <property type="match status" value="1"/>
</dbReference>
<feature type="binding site" evidence="9">
    <location>
        <position position="258"/>
    </location>
    <ligand>
        <name>Mg(2+)</name>
        <dbReference type="ChEBI" id="CHEBI:18420"/>
    </ligand>
</feature>
<keyword evidence="9" id="KW-0963">Cytoplasm</keyword>
<dbReference type="Pfam" id="PF01926">
    <property type="entry name" value="MMR_HSR1"/>
    <property type="match status" value="1"/>
</dbReference>
<feature type="binding site" evidence="9">
    <location>
        <position position="127"/>
    </location>
    <ligand>
        <name>(6S)-5-formyl-5,6,7,8-tetrahydrofolate</name>
        <dbReference type="ChEBI" id="CHEBI:57457"/>
    </ligand>
</feature>
<reference evidence="12 13" key="1">
    <citation type="submission" date="2017-05" db="EMBL/GenBank/DDBJ databases">
        <authorList>
            <person name="Varghese N."/>
            <person name="Submissions S."/>
        </authorList>
    </citation>
    <scope>NUCLEOTIDE SEQUENCE [LARGE SCALE GENOMIC DNA]</scope>
    <source>
        <strain evidence="12 13">DSM 27040</strain>
    </source>
</reference>
<dbReference type="InterPro" id="IPR006073">
    <property type="entry name" value="GTP-bd"/>
</dbReference>
<accession>A0A521AX99</accession>
<evidence type="ECO:0000256" key="4">
    <source>
        <dbReference type="ARBA" id="ARBA00022741"/>
    </source>
</evidence>
<gene>
    <name evidence="9" type="primary">mnmE</name>
    <name evidence="9" type="synonym">trmE</name>
    <name evidence="12" type="ORF">SAMN06265379_101506</name>
</gene>
<keyword evidence="4 9" id="KW-0547">Nucleotide-binding</keyword>
<keyword evidence="5 9" id="KW-0378">Hydrolase</keyword>
<feature type="binding site" evidence="9">
    <location>
        <begin position="277"/>
        <end position="280"/>
    </location>
    <ligand>
        <name>GTP</name>
        <dbReference type="ChEBI" id="CHEBI:37565"/>
    </ligand>
</feature>
<dbReference type="InterPro" id="IPR031168">
    <property type="entry name" value="G_TrmE"/>
</dbReference>
<dbReference type="PANTHER" id="PTHR42714">
    <property type="entry name" value="TRNA MODIFICATION GTPASE GTPBP3"/>
    <property type="match status" value="1"/>
</dbReference>
<evidence type="ECO:0000313" key="12">
    <source>
        <dbReference type="EMBL" id="SMO39483.1"/>
    </source>
</evidence>
<dbReference type="PANTHER" id="PTHR42714:SF2">
    <property type="entry name" value="TRNA MODIFICATION GTPASE GTPBP3, MITOCHONDRIAL"/>
    <property type="match status" value="1"/>
</dbReference>
<dbReference type="NCBIfam" id="NF003661">
    <property type="entry name" value="PRK05291.1-3"/>
    <property type="match status" value="1"/>
</dbReference>
<name>A0A521AX99_SACCC</name>
<organism evidence="12 13">
    <name type="scientific">Saccharicrinis carchari</name>
    <dbReference type="NCBI Taxonomy" id="1168039"/>
    <lineage>
        <taxon>Bacteria</taxon>
        <taxon>Pseudomonadati</taxon>
        <taxon>Bacteroidota</taxon>
        <taxon>Bacteroidia</taxon>
        <taxon>Marinilabiliales</taxon>
        <taxon>Marinilabiliaceae</taxon>
        <taxon>Saccharicrinis</taxon>
    </lineage>
</organism>
<keyword evidence="2 9" id="KW-0819">tRNA processing</keyword>
<feature type="binding site" evidence="9">
    <location>
        <position position="254"/>
    </location>
    <ligand>
        <name>K(+)</name>
        <dbReference type="ChEBI" id="CHEBI:29103"/>
    </ligand>
</feature>
<protein>
    <recommendedName>
        <fullName evidence="9">tRNA modification GTPase MnmE</fullName>
        <ecNumber evidence="9">3.6.-.-</ecNumber>
    </recommendedName>
</protein>
<dbReference type="GO" id="GO:0030488">
    <property type="term" value="P:tRNA methylation"/>
    <property type="evidence" value="ECO:0007669"/>
    <property type="project" value="TreeGrafter"/>
</dbReference>
<evidence type="ECO:0000259" key="11">
    <source>
        <dbReference type="PROSITE" id="PS51709"/>
    </source>
</evidence>
<evidence type="ECO:0000256" key="3">
    <source>
        <dbReference type="ARBA" id="ARBA00022723"/>
    </source>
</evidence>
<dbReference type="Pfam" id="PF10396">
    <property type="entry name" value="TrmE_N"/>
    <property type="match status" value="1"/>
</dbReference>
<comment type="caution">
    <text evidence="9">Lacks conserved residue(s) required for the propagation of feature annotation.</text>
</comment>
<comment type="cofactor">
    <cofactor evidence="9">
        <name>K(+)</name>
        <dbReference type="ChEBI" id="CHEBI:29103"/>
    </cofactor>
    <text evidence="9">Binds 1 potassium ion per subunit.</text>
</comment>
<dbReference type="GO" id="GO:0042802">
    <property type="term" value="F:identical protein binding"/>
    <property type="evidence" value="ECO:0007669"/>
    <property type="project" value="UniProtKB-ARBA"/>
</dbReference>
<dbReference type="EC" id="3.6.-.-" evidence="9"/>
<dbReference type="HAMAP" id="MF_00379">
    <property type="entry name" value="GTPase_MnmE"/>
    <property type="match status" value="1"/>
</dbReference>
<evidence type="ECO:0000256" key="10">
    <source>
        <dbReference type="RuleBase" id="RU003313"/>
    </source>
</evidence>
<dbReference type="SUPFAM" id="SSF52540">
    <property type="entry name" value="P-loop containing nucleoside triphosphate hydrolases"/>
    <property type="match status" value="1"/>
</dbReference>
<dbReference type="GO" id="GO:0046872">
    <property type="term" value="F:metal ion binding"/>
    <property type="evidence" value="ECO:0007669"/>
    <property type="project" value="UniProtKB-KW"/>
</dbReference>
<dbReference type="PROSITE" id="PS51709">
    <property type="entry name" value="G_TRME"/>
    <property type="match status" value="1"/>
</dbReference>
<feature type="binding site" evidence="9">
    <location>
        <position position="24"/>
    </location>
    <ligand>
        <name>(6S)-5-formyl-5,6,7,8-tetrahydrofolate</name>
        <dbReference type="ChEBI" id="CHEBI:57457"/>
    </ligand>
</feature>
<evidence type="ECO:0000256" key="6">
    <source>
        <dbReference type="ARBA" id="ARBA00022842"/>
    </source>
</evidence>
<evidence type="ECO:0000256" key="7">
    <source>
        <dbReference type="ARBA" id="ARBA00022958"/>
    </source>
</evidence>
<dbReference type="NCBIfam" id="TIGR00450">
    <property type="entry name" value="mnmE_trmE_thdF"/>
    <property type="match status" value="1"/>
</dbReference>
<dbReference type="InterPro" id="IPR005225">
    <property type="entry name" value="Small_GTP-bd"/>
</dbReference>
<feature type="domain" description="TrmE-type G" evidence="11">
    <location>
        <begin position="223"/>
        <end position="392"/>
    </location>
</feature>
<keyword evidence="6 9" id="KW-0460">Magnesium</keyword>